<evidence type="ECO:0000313" key="8">
    <source>
        <dbReference type="Proteomes" id="UP001304650"/>
    </source>
</evidence>
<dbReference type="GO" id="GO:0042597">
    <property type="term" value="C:periplasmic space"/>
    <property type="evidence" value="ECO:0007669"/>
    <property type="project" value="UniProtKB-SubCell"/>
</dbReference>
<dbReference type="RefSeq" id="WP_314802013.1">
    <property type="nucleotide sequence ID" value="NZ_CP130319.1"/>
</dbReference>
<dbReference type="InterPro" id="IPR008929">
    <property type="entry name" value="Chondroitin_lyas"/>
</dbReference>
<dbReference type="GO" id="GO:0016829">
    <property type="term" value="F:lyase activity"/>
    <property type="evidence" value="ECO:0007669"/>
    <property type="project" value="UniProtKB-KW"/>
</dbReference>
<keyword evidence="3" id="KW-0574">Periplasm</keyword>
<evidence type="ECO:0000256" key="2">
    <source>
        <dbReference type="ARBA" id="ARBA00022729"/>
    </source>
</evidence>
<keyword evidence="4 7" id="KW-0456">Lyase</keyword>
<sequence length="648" mass="74239">MNFYRTNEQLREAADVFHIYFSERMQQVIETAEYARRGQFKLPYTMASEEWIDHGVNVDWLYNPTEDLEYTWILNRHWHLRELGIAYLVTDDDRYVQTYQAHIRSWLKQNPVPIGISYGDAVYFQRPGPWRLLEVGLRVQSWIWGYMLMCHSAALEEAFVQEMKASLAVQASYLSHYLGDTSINHATMHMQGLYMIGTFLADHPDAPYWRQLARERLQLCMHDQIRADGIQEELTPHYHTASLDMFGTPYWLAKQTGRPFSRRYEESLGSMLTFSLATIRPDGTSIPLSDSDSTTHVLAKVGFISAVLGDDTIMRQVEASEELLWMMGIEVFLRWVAKNQEEGGLTSATAQSARLATVSFPETGYYVMRDAQHYVFVDAAPLGGAHGHADALHAEWMVRGQLIFGDSGRYTYQEGEWRRYFKGTSAHNTVTVDGQDQTPYLSTQKWGEPEAEVELHRWQTGDDFDFIDASHNGYQRLSEPVRHRRWLLFGKKFPLLVIVDWLDGEGEHLAEQTFHLAAGARIEAGSRLESEMTVQSGEEQVRLIWASTGNCDASGSLTVKQGWRSHNYGTKEEVPVLAYRLNFTDRAAIITVCLPADEASQAVQLYVTQLEVRHEKRAVEVHFAQAMSEETTTILYLDEEKVDLRAAN</sequence>
<dbReference type="PANTHER" id="PTHR39210">
    <property type="entry name" value="HEPARIN-SULFATE LYASE"/>
    <property type="match status" value="1"/>
</dbReference>
<keyword evidence="8" id="KW-1185">Reference proteome</keyword>
<dbReference type="Gene3D" id="1.50.10.100">
    <property type="entry name" value="Chondroitin AC/alginate lyase"/>
    <property type="match status" value="1"/>
</dbReference>
<evidence type="ECO:0000259" key="6">
    <source>
        <dbReference type="Pfam" id="PF16889"/>
    </source>
</evidence>
<evidence type="ECO:0000256" key="1">
    <source>
        <dbReference type="ARBA" id="ARBA00004418"/>
    </source>
</evidence>
<organism evidence="7 8">
    <name type="scientific">Paenibacillus roseopurpureus</name>
    <dbReference type="NCBI Taxonomy" id="2918901"/>
    <lineage>
        <taxon>Bacteria</taxon>
        <taxon>Bacillati</taxon>
        <taxon>Bacillota</taxon>
        <taxon>Bacilli</taxon>
        <taxon>Bacillales</taxon>
        <taxon>Paenibacillaceae</taxon>
        <taxon>Paenibacillus</taxon>
    </lineage>
</organism>
<dbReference type="Proteomes" id="UP001304650">
    <property type="component" value="Chromosome"/>
</dbReference>
<proteinExistence type="predicted"/>
<reference evidence="7" key="1">
    <citation type="submission" date="2022-02" db="EMBL/GenBank/DDBJ databases">
        <title>Paenibacillus sp. MBLB1832 Whole Genome Shotgun Sequencing.</title>
        <authorList>
            <person name="Hwang C.Y."/>
            <person name="Cho E.-S."/>
            <person name="Seo M.-J."/>
        </authorList>
    </citation>
    <scope>NUCLEOTIDE SEQUENCE</scope>
    <source>
        <strain evidence="7">MBLB1832</strain>
    </source>
</reference>
<evidence type="ECO:0000256" key="3">
    <source>
        <dbReference type="ARBA" id="ARBA00022764"/>
    </source>
</evidence>
<dbReference type="KEGG" id="proo:MJB10_04185"/>
<evidence type="ECO:0000259" key="5">
    <source>
        <dbReference type="Pfam" id="PF07940"/>
    </source>
</evidence>
<feature type="domain" description="Heparinase II/III-like C-terminal" evidence="5">
    <location>
        <begin position="358"/>
        <end position="573"/>
    </location>
</feature>
<protein>
    <submittedName>
        <fullName evidence="7">Alginate lyase family protein</fullName>
    </submittedName>
</protein>
<gene>
    <name evidence="7" type="ORF">MJB10_04185</name>
</gene>
<keyword evidence="2" id="KW-0732">Signal</keyword>
<dbReference type="SUPFAM" id="SSF48230">
    <property type="entry name" value="Chondroitin AC/alginate lyase"/>
    <property type="match status" value="1"/>
</dbReference>
<evidence type="ECO:0000313" key="7">
    <source>
        <dbReference type="EMBL" id="WNR45344.1"/>
    </source>
</evidence>
<comment type="subcellular location">
    <subcellularLocation>
        <location evidence="1">Periplasm</location>
    </subcellularLocation>
</comment>
<dbReference type="InterPro" id="IPR031680">
    <property type="entry name" value="Hepar_II_III_N"/>
</dbReference>
<feature type="domain" description="Heparin-sulfate lyase N-terminal" evidence="6">
    <location>
        <begin position="4"/>
        <end position="296"/>
    </location>
</feature>
<name>A0AA96LQK2_9BACL</name>
<accession>A0AA96LQK2</accession>
<dbReference type="Pfam" id="PF07940">
    <property type="entry name" value="Hepar_II_III_C"/>
    <property type="match status" value="1"/>
</dbReference>
<dbReference type="PANTHER" id="PTHR39210:SF1">
    <property type="entry name" value="HEPARIN-SULFATE LYASE"/>
    <property type="match status" value="1"/>
</dbReference>
<dbReference type="EMBL" id="CP130319">
    <property type="protein sequence ID" value="WNR45344.1"/>
    <property type="molecule type" value="Genomic_DNA"/>
</dbReference>
<dbReference type="Gene3D" id="2.70.98.70">
    <property type="match status" value="1"/>
</dbReference>
<evidence type="ECO:0000256" key="4">
    <source>
        <dbReference type="ARBA" id="ARBA00023239"/>
    </source>
</evidence>
<dbReference type="InterPro" id="IPR012480">
    <property type="entry name" value="Hepar_II_III_C"/>
</dbReference>
<dbReference type="Pfam" id="PF16889">
    <property type="entry name" value="Hepar_II_III_N"/>
    <property type="match status" value="1"/>
</dbReference>
<dbReference type="AlphaFoldDB" id="A0AA96LQK2"/>